<evidence type="ECO:0000256" key="1">
    <source>
        <dbReference type="ARBA" id="ARBA00008635"/>
    </source>
</evidence>
<feature type="binding site" evidence="3">
    <location>
        <position position="138"/>
    </location>
    <ligand>
        <name>a divalent metal cation</name>
        <dbReference type="ChEBI" id="CHEBI:60240"/>
    </ligand>
</feature>
<accession>A0A4Q0M3Y5</accession>
<dbReference type="RefSeq" id="WP_128770956.1">
    <property type="nucleotide sequence ID" value="NZ_RXOC01000016.1"/>
</dbReference>
<comment type="similarity">
    <text evidence="1">Belongs to the DinB family.</text>
</comment>
<comment type="caution">
    <text evidence="4">The sequence shown here is derived from an EMBL/GenBank/DDBJ whole genome shotgun (WGS) entry which is preliminary data.</text>
</comment>
<evidence type="ECO:0000256" key="2">
    <source>
        <dbReference type="ARBA" id="ARBA00022723"/>
    </source>
</evidence>
<dbReference type="EMBL" id="RXOC01000016">
    <property type="protein sequence ID" value="RXF67585.1"/>
    <property type="molecule type" value="Genomic_DNA"/>
</dbReference>
<evidence type="ECO:0000256" key="3">
    <source>
        <dbReference type="PIRSR" id="PIRSR607837-1"/>
    </source>
</evidence>
<dbReference type="GO" id="GO:0046872">
    <property type="term" value="F:metal ion binding"/>
    <property type="evidence" value="ECO:0007669"/>
    <property type="project" value="UniProtKB-KW"/>
</dbReference>
<dbReference type="Proteomes" id="UP000290848">
    <property type="component" value="Unassembled WGS sequence"/>
</dbReference>
<name>A0A4Q0M3Y5_9SPHI</name>
<dbReference type="SUPFAM" id="SSF109854">
    <property type="entry name" value="DinB/YfiT-like putative metalloenzymes"/>
    <property type="match status" value="1"/>
</dbReference>
<dbReference type="InterPro" id="IPR034660">
    <property type="entry name" value="DinB/YfiT-like"/>
</dbReference>
<dbReference type="Gene3D" id="1.20.120.450">
    <property type="entry name" value="dinb family like domain"/>
    <property type="match status" value="1"/>
</dbReference>
<protein>
    <submittedName>
        <fullName evidence="4">DinB family protein</fullName>
    </submittedName>
</protein>
<evidence type="ECO:0000313" key="5">
    <source>
        <dbReference type="Proteomes" id="UP000290848"/>
    </source>
</evidence>
<reference evidence="4 5" key="1">
    <citation type="submission" date="2018-12" db="EMBL/GenBank/DDBJ databases">
        <title>The Draft Genome Sequence of the Soil Bacterium Pedobacter tournemirensis R1.</title>
        <authorList>
            <person name="He J."/>
        </authorList>
    </citation>
    <scope>NUCLEOTIDE SEQUENCE [LARGE SCALE GENOMIC DNA]</scope>
    <source>
        <strain evidence="4 5">R1</strain>
    </source>
</reference>
<organism evidence="4 5">
    <name type="scientific">Arcticibacter tournemirensis</name>
    <dbReference type="NCBI Taxonomy" id="699437"/>
    <lineage>
        <taxon>Bacteria</taxon>
        <taxon>Pseudomonadati</taxon>
        <taxon>Bacteroidota</taxon>
        <taxon>Sphingobacteriia</taxon>
        <taxon>Sphingobacteriales</taxon>
        <taxon>Sphingobacteriaceae</taxon>
        <taxon>Arcticibacter</taxon>
    </lineage>
</organism>
<dbReference type="InterPro" id="IPR007837">
    <property type="entry name" value="DinB"/>
</dbReference>
<sequence length="159" mass="17984">MGPATAQPTDSLQAQLARKWANSKTYTLKLADLMSEDKYDFRPSPEEMTFREQLLHIADNMTWLSSAYLFAEAPAKRTLGVKLSKADISKILGEAYDLGLKAHTNITESQLDEQVKFFAGPMTRRQILILMHDHKTHHLGQLIVYLRLNGIKPPSCVGW</sequence>
<dbReference type="AlphaFoldDB" id="A0A4Q0M3Y5"/>
<gene>
    <name evidence="4" type="ORF">EKH83_18545</name>
</gene>
<feature type="binding site" evidence="3">
    <location>
        <position position="134"/>
    </location>
    <ligand>
        <name>a divalent metal cation</name>
        <dbReference type="ChEBI" id="CHEBI:60240"/>
    </ligand>
</feature>
<proteinExistence type="inferred from homology"/>
<evidence type="ECO:0000313" key="4">
    <source>
        <dbReference type="EMBL" id="RXF67585.1"/>
    </source>
</evidence>
<feature type="binding site" evidence="3">
    <location>
        <position position="56"/>
    </location>
    <ligand>
        <name>a divalent metal cation</name>
        <dbReference type="ChEBI" id="CHEBI:60240"/>
    </ligand>
</feature>
<dbReference type="Pfam" id="PF05163">
    <property type="entry name" value="DinB"/>
    <property type="match status" value="1"/>
</dbReference>
<keyword evidence="2 3" id="KW-0479">Metal-binding</keyword>